<reference evidence="3 4" key="1">
    <citation type="submission" date="2019-08" db="EMBL/GenBank/DDBJ databases">
        <title>In-depth cultivation of the pig gut microbiome towards novel bacterial diversity and tailored functional studies.</title>
        <authorList>
            <person name="Wylensek D."/>
            <person name="Hitch T.C.A."/>
            <person name="Clavel T."/>
        </authorList>
    </citation>
    <scope>NUCLEOTIDE SEQUENCE [LARGE SCALE GENOMIC DNA]</scope>
    <source>
        <strain evidence="3 4">WCA-380-WT-2B</strain>
    </source>
</reference>
<dbReference type="InterPro" id="IPR005025">
    <property type="entry name" value="FMN_Rdtase-like_dom"/>
</dbReference>
<dbReference type="RefSeq" id="WP_154541158.1">
    <property type="nucleotide sequence ID" value="NZ_JAXDSU010000005.1"/>
</dbReference>
<dbReference type="AlphaFoldDB" id="A0A6N7VW00"/>
<organism evidence="3 4">
    <name type="scientific">Anaerococcus porci</name>
    <dbReference type="NCBI Taxonomy" id="2652269"/>
    <lineage>
        <taxon>Bacteria</taxon>
        <taxon>Bacillati</taxon>
        <taxon>Bacillota</taxon>
        <taxon>Tissierellia</taxon>
        <taxon>Tissierellales</taxon>
        <taxon>Peptoniphilaceae</taxon>
        <taxon>Anaerococcus</taxon>
    </lineage>
</organism>
<dbReference type="PROSITE" id="PS50902">
    <property type="entry name" value="FLAVODOXIN_LIKE"/>
    <property type="match status" value="1"/>
</dbReference>
<dbReference type="SUPFAM" id="SSF52218">
    <property type="entry name" value="Flavoproteins"/>
    <property type="match status" value="1"/>
</dbReference>
<dbReference type="NCBIfam" id="NF002999">
    <property type="entry name" value="PRK03767.1"/>
    <property type="match status" value="1"/>
</dbReference>
<dbReference type="Gene3D" id="3.40.50.360">
    <property type="match status" value="1"/>
</dbReference>
<dbReference type="NCBIfam" id="TIGR01755">
    <property type="entry name" value="flav_wrbA"/>
    <property type="match status" value="1"/>
</dbReference>
<dbReference type="EMBL" id="VULQ01000008">
    <property type="protein sequence ID" value="MSS78243.1"/>
    <property type="molecule type" value="Genomic_DNA"/>
</dbReference>
<evidence type="ECO:0000313" key="4">
    <source>
        <dbReference type="Proteomes" id="UP000441925"/>
    </source>
</evidence>
<gene>
    <name evidence="3" type="primary">wrbA</name>
    <name evidence="3" type="ORF">FYJ26_07490</name>
</gene>
<sequence length="196" mass="21283">MKLAIIYYSQTGHNFQMAKWAKEEAEKNGAEVRLLKVKETLDESLAENNPAWKKYLDESKYIEEATSDDLIWADAILFSTPTRFGNVASQLKAFIDAQGGIWAQGKLINKVVSAMSSAQNNNGGQEGTIKAIYTTAAHWGAIILPIGYTADEVYTQGGNPYGASGTATNDGFANDLEGAVRVQAKRVVDVTSKLVD</sequence>
<proteinExistence type="inferred from homology"/>
<comment type="caution">
    <text evidence="3">The sequence shown here is derived from an EMBL/GenBank/DDBJ whole genome shotgun (WGS) entry which is preliminary data.</text>
</comment>
<dbReference type="PANTHER" id="PTHR30546:SF23">
    <property type="entry name" value="FLAVOPROTEIN-LIKE PROTEIN YCP4-RELATED"/>
    <property type="match status" value="1"/>
</dbReference>
<keyword evidence="4" id="KW-1185">Reference proteome</keyword>
<dbReference type="EC" id="1.6.5.2" evidence="3"/>
<dbReference type="FunFam" id="3.40.50.360:FF:000001">
    <property type="entry name" value="NAD(P)H dehydrogenase (Quinone) FQR1-like"/>
    <property type="match status" value="1"/>
</dbReference>
<dbReference type="Proteomes" id="UP000441925">
    <property type="component" value="Unassembled WGS sequence"/>
</dbReference>
<comment type="similarity">
    <text evidence="1">Belongs to the WrbA family.</text>
</comment>
<dbReference type="InterPro" id="IPR008254">
    <property type="entry name" value="Flavodoxin/NO_synth"/>
</dbReference>
<name>A0A6N7VW00_9FIRM</name>
<keyword evidence="3" id="KW-0560">Oxidoreductase</keyword>
<dbReference type="GO" id="GO:0003955">
    <property type="term" value="F:NAD(P)H dehydrogenase (quinone) activity"/>
    <property type="evidence" value="ECO:0007669"/>
    <property type="project" value="UniProtKB-EC"/>
</dbReference>
<dbReference type="Pfam" id="PF03358">
    <property type="entry name" value="FMN_red"/>
    <property type="match status" value="1"/>
</dbReference>
<dbReference type="InterPro" id="IPR010089">
    <property type="entry name" value="Flavoprotein_WrbA-like"/>
</dbReference>
<evidence type="ECO:0000259" key="2">
    <source>
        <dbReference type="PROSITE" id="PS50902"/>
    </source>
</evidence>
<dbReference type="PANTHER" id="PTHR30546">
    <property type="entry name" value="FLAVODOXIN-RELATED PROTEIN WRBA-RELATED"/>
    <property type="match status" value="1"/>
</dbReference>
<evidence type="ECO:0000313" key="3">
    <source>
        <dbReference type="EMBL" id="MSS78243.1"/>
    </source>
</evidence>
<evidence type="ECO:0000256" key="1">
    <source>
        <dbReference type="ARBA" id="ARBA00006961"/>
    </source>
</evidence>
<feature type="domain" description="Flavodoxin-like" evidence="2">
    <location>
        <begin position="3"/>
        <end position="188"/>
    </location>
</feature>
<dbReference type="InterPro" id="IPR029039">
    <property type="entry name" value="Flavoprotein-like_sf"/>
</dbReference>
<dbReference type="GO" id="GO:0010181">
    <property type="term" value="F:FMN binding"/>
    <property type="evidence" value="ECO:0007669"/>
    <property type="project" value="InterPro"/>
</dbReference>
<accession>A0A6N7VW00</accession>
<dbReference type="GO" id="GO:0016020">
    <property type="term" value="C:membrane"/>
    <property type="evidence" value="ECO:0007669"/>
    <property type="project" value="TreeGrafter"/>
</dbReference>
<protein>
    <submittedName>
        <fullName evidence="3">NAD(P)H:quinone oxidoreductase</fullName>
        <ecNumber evidence="3">1.6.5.2</ecNumber>
    </submittedName>
</protein>